<protein>
    <submittedName>
        <fullName evidence="3">DUF1080 domain-containing protein</fullName>
    </submittedName>
</protein>
<organism evidence="3 4">
    <name type="scientific">Emticicia agri</name>
    <dbReference type="NCBI Taxonomy" id="2492393"/>
    <lineage>
        <taxon>Bacteria</taxon>
        <taxon>Pseudomonadati</taxon>
        <taxon>Bacteroidota</taxon>
        <taxon>Cytophagia</taxon>
        <taxon>Cytophagales</taxon>
        <taxon>Leadbetterellaceae</taxon>
        <taxon>Emticicia</taxon>
    </lineage>
</organism>
<keyword evidence="1" id="KW-0732">Signal</keyword>
<dbReference type="AlphaFoldDB" id="A0A4Q5M4P8"/>
<dbReference type="GO" id="GO:0004553">
    <property type="term" value="F:hydrolase activity, hydrolyzing O-glycosyl compounds"/>
    <property type="evidence" value="ECO:0007669"/>
    <property type="project" value="UniProtKB-ARBA"/>
</dbReference>
<evidence type="ECO:0000313" key="4">
    <source>
        <dbReference type="Proteomes" id="UP000293162"/>
    </source>
</evidence>
<feature type="domain" description="3-keto-alpha-glucoside-1,2-lyase/3-keto-2-hydroxy-glucal hydratase" evidence="2">
    <location>
        <begin position="26"/>
        <end position="198"/>
    </location>
</feature>
<evidence type="ECO:0000313" key="3">
    <source>
        <dbReference type="EMBL" id="RYU97446.1"/>
    </source>
</evidence>
<dbReference type="Gene3D" id="2.60.120.560">
    <property type="entry name" value="Exo-inulinase, domain 1"/>
    <property type="match status" value="1"/>
</dbReference>
<sequence length="354" mass="41250">MKMLRIKSFIVYALTIFSLSLKAQSTLKDWQAFSENNEPVTLTEQTYKEKACVKLDGKKEAIVINKSKNYQNFRIEFDVAAKVMAGVGFHVKNEQNYQFLYFRPGYGGTQEAIQYIPIYNGGLSWVLYHYPIHEAKTDIAAMEWFHAAIEVRNKIMRVFVNNKKEADMTLTLIDTDTDSGNILLRSMFGEAYFANVYIQEIPNPMTDWSISEQLPRDKTYEYTDVKKMKTWNKINQKNDEMVNLKRYFEYPNGTVFAKRTVTSEADKPQLLYFDFTGKLQIFLNGKEVFNYAKYKLDRLNNYENCIVLDMKKGDNELTFVIEGDAFVFGKGFNSMGRFQHQNWGFIASLADKNR</sequence>
<name>A0A4Q5M4P8_9BACT</name>
<accession>A0A4Q5M4P8</accession>
<dbReference type="InterPro" id="IPR013320">
    <property type="entry name" value="ConA-like_dom_sf"/>
</dbReference>
<feature type="chain" id="PRO_5020538293" evidence="1">
    <location>
        <begin position="24"/>
        <end position="354"/>
    </location>
</feature>
<feature type="signal peptide" evidence="1">
    <location>
        <begin position="1"/>
        <end position="23"/>
    </location>
</feature>
<comment type="caution">
    <text evidence="3">The sequence shown here is derived from an EMBL/GenBank/DDBJ whole genome shotgun (WGS) entry which is preliminary data.</text>
</comment>
<dbReference type="SUPFAM" id="SSF49899">
    <property type="entry name" value="Concanavalin A-like lectins/glucanases"/>
    <property type="match status" value="1"/>
</dbReference>
<evidence type="ECO:0000256" key="1">
    <source>
        <dbReference type="SAM" id="SignalP"/>
    </source>
</evidence>
<dbReference type="OrthoDB" id="2634655at2"/>
<dbReference type="RefSeq" id="WP_130019228.1">
    <property type="nucleotide sequence ID" value="NZ_SEWF01000002.1"/>
</dbReference>
<dbReference type="EMBL" id="SEWF01000002">
    <property type="protein sequence ID" value="RYU97446.1"/>
    <property type="molecule type" value="Genomic_DNA"/>
</dbReference>
<proteinExistence type="predicted"/>
<evidence type="ECO:0000259" key="2">
    <source>
        <dbReference type="Pfam" id="PF06439"/>
    </source>
</evidence>
<reference evidence="3 4" key="1">
    <citation type="submission" date="2019-02" db="EMBL/GenBank/DDBJ databases">
        <title>Bacterial novel species Emticicia sp. 17J42-9 isolated from soil.</title>
        <authorList>
            <person name="Jung H.-Y."/>
        </authorList>
    </citation>
    <scope>NUCLEOTIDE SEQUENCE [LARGE SCALE GENOMIC DNA]</scope>
    <source>
        <strain evidence="3 4">17J42-9</strain>
    </source>
</reference>
<dbReference type="Pfam" id="PF06439">
    <property type="entry name" value="3keto-disac_hyd"/>
    <property type="match status" value="1"/>
</dbReference>
<keyword evidence="4" id="KW-1185">Reference proteome</keyword>
<dbReference type="InterPro" id="IPR010496">
    <property type="entry name" value="AL/BT2_dom"/>
</dbReference>
<dbReference type="Proteomes" id="UP000293162">
    <property type="component" value="Unassembled WGS sequence"/>
</dbReference>
<dbReference type="GO" id="GO:0005975">
    <property type="term" value="P:carbohydrate metabolic process"/>
    <property type="evidence" value="ECO:0007669"/>
    <property type="project" value="UniProtKB-ARBA"/>
</dbReference>
<gene>
    <name evidence="3" type="ORF">EWM59_01795</name>
</gene>